<feature type="compositionally biased region" description="Basic and acidic residues" evidence="1">
    <location>
        <begin position="2211"/>
        <end position="2237"/>
    </location>
</feature>
<feature type="transmembrane region" description="Helical" evidence="2">
    <location>
        <begin position="3142"/>
        <end position="3162"/>
    </location>
</feature>
<evidence type="ECO:0000313" key="4">
    <source>
        <dbReference type="Proteomes" id="UP001359485"/>
    </source>
</evidence>
<protein>
    <submittedName>
        <fullName evidence="3">Uncharacterized protein</fullName>
    </submittedName>
</protein>
<feature type="region of interest" description="Disordered" evidence="1">
    <location>
        <begin position="1627"/>
        <end position="2073"/>
    </location>
</feature>
<feature type="compositionally biased region" description="Basic and acidic residues" evidence="1">
    <location>
        <begin position="1481"/>
        <end position="1496"/>
    </location>
</feature>
<feature type="compositionally biased region" description="Basic and acidic residues" evidence="1">
    <location>
        <begin position="1064"/>
        <end position="1082"/>
    </location>
</feature>
<feature type="compositionally biased region" description="Basic and acidic residues" evidence="1">
    <location>
        <begin position="1096"/>
        <end position="1126"/>
    </location>
</feature>
<proteinExistence type="predicted"/>
<feature type="compositionally biased region" description="Polar residues" evidence="1">
    <location>
        <begin position="2967"/>
        <end position="2980"/>
    </location>
</feature>
<feature type="compositionally biased region" description="Basic and acidic residues" evidence="1">
    <location>
        <begin position="1645"/>
        <end position="1674"/>
    </location>
</feature>
<feature type="compositionally biased region" description="Basic and acidic residues" evidence="1">
    <location>
        <begin position="2520"/>
        <end position="2542"/>
    </location>
</feature>
<keyword evidence="2" id="KW-1133">Transmembrane helix</keyword>
<feature type="compositionally biased region" description="Basic and acidic residues" evidence="1">
    <location>
        <begin position="443"/>
        <end position="459"/>
    </location>
</feature>
<comment type="caution">
    <text evidence="3">The sequence shown here is derived from an EMBL/GenBank/DDBJ whole genome shotgun (WGS) entry which is preliminary data.</text>
</comment>
<feature type="region of interest" description="Disordered" evidence="1">
    <location>
        <begin position="133"/>
        <end position="778"/>
    </location>
</feature>
<sequence length="3169" mass="358464">MSDKERLPDSNKKVGDPKKFEKVKEKPTVKSVVDFKLTSPVQEKSPEQVTDVKDQSNEALLAQPMKISEKKTQAVKETCVKTAIQGSPEGEETKIRSTFLMETCSPSVGAHEDVKTSPLTPDSLFIAHKIKATFEQQQEKPTKESVVPSGMTPQKSADPKIAQHGKGGQRAKENGNITFEVKGFKQEPKEDLNMSGELEKCHPKKGDKVREKKTPIDEQVAKDSPKDRKPSEELKTDKTQTRKEKEKPERKVAERKQPEKTPTQPGVTGMDRTKKPVEPSGRHQEATEKIPYVPLPDEEIAQTLTETKPKDGSKIDRALPCENVNKKQPEKDNEVPRDVLSHKHVSKKGKQLVEKTIKDTTIDKNKNEEDKQKETPKIKKELAIQEKKPSDGLVTKSRKDERMDRKEIQEEKTIETLARDSDKHESGKRAKPEIKAKGGNNEIAEKKKGEEQQKKKPNEENNEQSENDNNYYHTTDVTVDGKKCKEEHNKQRKPDQKSPIVEDGSEQKKDKEISVKDDKKKDDEKPDKRPTEILVMREIQDEIKDKEPLEKEKEKGKKLLETITSSVGDRTREPCKEKQCVSQPHGNNKETNKPIEKVELTSIIKHKDELKGNTKKEEAVSRIPNIKSDDLGLLKPTNPALPKQRRDTESSDDVQGEQKKSKRSRKKKNKRGKEQEQMDKPLENKDVILQELKEKEVQKKTDEPKKKEEKPQKTDQVKKPTLVAESLRIYSEDEPSRERPTTRPKEKSSGKSETTSFLTVGYGQDRSRSRSRSRSRDVIKVSVRGDLIPQEELDKIDRKMAEKKTKALAKAEEKRKSDVVPTMVAEKEVKIVVDGGKFKKEDRMQPTTPDQLKISEPKILLTTETNKTVIKVDESELNHNLPIIEQKQIQKEPILSKEHKKGEKKPEDTKRNKKPEHKTVVIEKTDPALNLDKDVAVDQRESVTIVTEIKGVVQKRPLKGNEEQIDEKQNKIVTDKSMDKKGDIKKPKHQQKVSEGEVQKKKQEVAKPEDKASELTKPNEVNKIKEVVKESVLTIKSDITTEGQEIKSKDDLKKLTEQQQKLQQNEKGKPEINESVEKDKLKGKNYVEVTQFITSEKSESVKHQEPKEKTSEQRESYEVEYEKLNDKNQSGKRNKKEHIKDEPKDGKPVEGVRGETKSILTERITKQKDVPKDSKKCHSELVPPEKGEVSKSEKEVTGTEATKPKKTEYPDDRKTEKQLQKDSKPFDKSSNDEIPKVTPEEMKLKDDQQKIPSLPADLSESSSDEGTSMRIRKTGKSVRVKTVTAHFSNSPEEMKKVSQIFLDAERTPPIEKYAGIRTITFTDVVELDRPIETPQKSQTISVVTVAGLHEPNVKEGKRKIEDPAESVVKQTELLKAVKEKADNPQNENDIEGIKKSPTDKPKEKGAPEISEKLVEPGKKSKDKKSPEFVDSTHQKKTSDNTEKPVDTNIAELENQIKKPSEVDSKVYQKDGKSNGSVPLEAPKKPREKVEKSKKTQCEPQRASGKNISEPKSHEESENTELRTGKNQDKQTLHVCDEPKQKLTKENRTIKGAEEQNEKDDKPKDTKSLDSVSVHIDKKALLDTEKPRQKGGKPKDIIVCEKTPKSLESEGDMTISFIEAEKTYHNELSKVPVDQEEVNKPTIDGTYEKDKSKEKPAEPSGKPHDKIPVEILEKRKDKKAQRGASNLEEKSGKCNDVKSQILNQIEVTQPKNKKTPDVVEELEEKPGCIDKRKDINHNDAQQKTHEKVEKQKDKTSAVVLEKQKEKGDFPLDRGGLVKKEKQPTKERKTEEKNTLEKTDETEKPKHKKVSEVEQKPQPKEGKSKNKKDLETIMKPDEKDKSSLVATKTKQPSDDDKKEQPGLVETPMQVTQQPTRKTVDVTLSFIEAEKNHHKKEYTEKPSGVQLEDAKPLAQQQKSETHKIKEEKAGKSDKSKDNATQKQEKPVKPDKSSEVPDKFAEIPKDSEILEKINPKVDKRKRPKSPLPVDKSKHEKAPNTKKISEKVPEVVAFMEGEDTHQKEKPQEKQDTAEVGDENVEKFPEKDSEKVERQREEHTKTSLQKAGKVKEKKARESTDILVVLKAPENVDKFEKPKGKKNIEPVDELQNEKIQVREISQGEADTPKGTTAEEAVTTGKEQIERSKGKKGEESLDNSINKRVPASKGKPREASQTDDMPGKGTSKQKDKIPQGVKEVAQEKIDKSVDKAPPGVVEKSQEKADKRKEKGKDKKEKVKDKKADQTLESQKVSSTTLILHERPKEVKGLPAINTKLELIEAEDKKEISKDNSIEETSAKVNEIESDTSGKKSKNKPEEKSPTKEKASKQKKENENPKGKQPESGDDAKSIDKQRNLKEYAVNLEEKQSEIKPERRLEAGDRLDGQEKNIPADENETKPRDLKHSEAMIRESKKPEEKSNLTQMKLIIEVEHHDKPKEIADKKTHSRPPETQDKEILKLISDQTPELSKGLSKKVPTEFYEEIRVPSEVTWSSPNSTREKRMGMRSEEKPGVVKVITSGTTINCQAQEKSPKKEEYDDGKTSDIKEPVERRLSVSEMIKKLETDKGNATADKPVDSDASENVIFGSVKERHRGPRKIIDLQAKERNVEEPSKEVDGTKRITPTINLSSKLYANLWPEYVIYKDAERVWEERKTSKPKAVQIEQKQSKEFQPSAPPLDIFDSKTYVIKPPTTWDGVNTQSNPSVLQVTQDVPIFEIVEAPSEVSEKPGSGDGGLLGAPPLRRGRSRSRSRTRCKKESPEKSNLTLEVGTTRGRSRSRSRGDVVKVSVRGDLVPMDVLKQIADKEATKAEKKAKEKQQKMELAAVQRPKEPVKPENVNKVSEEPKFTDQNVSVAQPKMKKKSEKDSQEKRVEKTAVVTCTPDGKESVAKDKKPKKAKEPDEKKLEEPTEVKLIPTEEKDSKHRAEAKEKSPKPEELKTIPVHLSPAKDSKPESKRDGPPVVRNRTPKFIEDSLESAKASASRNDINYVQSSESKEPKHPVGDLPSNLNKDETFWSDKWQYNDAENAHRANQRGTKSEPEVEKYIRPDDKDGDSDRKKDGSGGGYSGWRAPPKDSNIPDRKEETQKFSHPLPGGVGGWTAENTYLSKSPDETPRPSWRVEKLNKPVSETPSTTAMVKERTPVPDDKQKTKGSTLVTVAKVGAICIIGASLWVAIGKLRNAF</sequence>
<feature type="region of interest" description="Disordered" evidence="1">
    <location>
        <begin position="2482"/>
        <end position="2542"/>
    </location>
</feature>
<feature type="compositionally biased region" description="Polar residues" evidence="1">
    <location>
        <begin position="1696"/>
        <end position="1709"/>
    </location>
</feature>
<feature type="compositionally biased region" description="Basic and acidic residues" evidence="1">
    <location>
        <begin position="2135"/>
        <end position="2147"/>
    </location>
</feature>
<feature type="compositionally biased region" description="Basic and acidic residues" evidence="1">
    <location>
        <begin position="992"/>
        <end position="1014"/>
    </location>
</feature>
<feature type="compositionally biased region" description="Basic and acidic residues" evidence="1">
    <location>
        <begin position="2587"/>
        <end position="2606"/>
    </location>
</feature>
<feature type="compositionally biased region" description="Basic and acidic residues" evidence="1">
    <location>
        <begin position="3096"/>
        <end position="3111"/>
    </location>
</feature>
<evidence type="ECO:0000256" key="1">
    <source>
        <dbReference type="SAM" id="MobiDB-lite"/>
    </source>
</evidence>
<feature type="compositionally biased region" description="Basic and acidic residues" evidence="1">
    <location>
        <begin position="1391"/>
        <end position="1445"/>
    </location>
</feature>
<feature type="compositionally biased region" description="Basic residues" evidence="1">
    <location>
        <begin position="2731"/>
        <end position="2743"/>
    </location>
</feature>
<feature type="compositionally biased region" description="Basic and acidic residues" evidence="1">
    <location>
        <begin position="1574"/>
        <end position="1607"/>
    </location>
</feature>
<feature type="compositionally biased region" description="Polar residues" evidence="1">
    <location>
        <begin position="2238"/>
        <end position="2249"/>
    </location>
</feature>
<feature type="compositionally biased region" description="Basic and acidic residues" evidence="1">
    <location>
        <begin position="479"/>
        <end position="496"/>
    </location>
</feature>
<feature type="region of interest" description="Disordered" evidence="1">
    <location>
        <begin position="953"/>
        <end position="1022"/>
    </location>
</feature>
<feature type="compositionally biased region" description="Basic and acidic residues" evidence="1">
    <location>
        <begin position="1986"/>
        <end position="2004"/>
    </location>
</feature>
<feature type="compositionally biased region" description="Basic and acidic residues" evidence="1">
    <location>
        <begin position="2013"/>
        <end position="2027"/>
    </location>
</feature>
<evidence type="ECO:0000313" key="3">
    <source>
        <dbReference type="EMBL" id="KAK6640337.1"/>
    </source>
</evidence>
<feature type="compositionally biased region" description="Basic and acidic residues" evidence="1">
    <location>
        <begin position="1849"/>
        <end position="1858"/>
    </location>
</feature>
<feature type="compositionally biased region" description="Basic and acidic residues" evidence="1">
    <location>
        <begin position="2087"/>
        <end position="2110"/>
    </location>
</feature>
<feature type="compositionally biased region" description="Basic and acidic residues" evidence="1">
    <location>
        <begin position="3064"/>
        <end position="3074"/>
    </location>
</feature>
<feature type="compositionally biased region" description="Basic and acidic residues" evidence="1">
    <location>
        <begin position="2269"/>
        <end position="2284"/>
    </location>
</feature>
<feature type="compositionally biased region" description="Basic and acidic residues" evidence="1">
    <location>
        <begin position="3023"/>
        <end position="3048"/>
    </location>
</feature>
<feature type="compositionally biased region" description="Basic and acidic residues" evidence="1">
    <location>
        <begin position="2306"/>
        <end position="2410"/>
    </location>
</feature>
<feature type="compositionally biased region" description="Basic and acidic residues" evidence="1">
    <location>
        <begin position="182"/>
        <end position="259"/>
    </location>
</feature>
<feature type="compositionally biased region" description="Basic and acidic residues" evidence="1">
    <location>
        <begin position="917"/>
        <end position="936"/>
    </location>
</feature>
<name>A0ABR1BE37_POLSC</name>
<feature type="region of interest" description="Disordered" evidence="1">
    <location>
        <begin position="1038"/>
        <end position="1278"/>
    </location>
</feature>
<gene>
    <name evidence="3" type="ORF">RUM44_012024</name>
</gene>
<dbReference type="EMBL" id="JAWJWF010000001">
    <property type="protein sequence ID" value="KAK6640337.1"/>
    <property type="molecule type" value="Genomic_DNA"/>
</dbReference>
<feature type="compositionally biased region" description="Basic and acidic residues" evidence="1">
    <location>
        <begin position="397"/>
        <end position="436"/>
    </location>
</feature>
<feature type="compositionally biased region" description="Basic and acidic residues" evidence="1">
    <location>
        <begin position="505"/>
        <end position="531"/>
    </location>
</feature>
<feature type="compositionally biased region" description="Basic and acidic residues" evidence="1">
    <location>
        <begin position="2488"/>
        <end position="2502"/>
    </location>
</feature>
<feature type="compositionally biased region" description="Basic and acidic residues" evidence="1">
    <location>
        <begin position="569"/>
        <end position="579"/>
    </location>
</feature>
<feature type="compositionally biased region" description="Basic and acidic residues" evidence="1">
    <location>
        <begin position="271"/>
        <end position="288"/>
    </location>
</feature>
<feature type="compositionally biased region" description="Basic and acidic residues" evidence="1">
    <location>
        <begin position="1138"/>
        <end position="1156"/>
    </location>
</feature>
<feature type="region of interest" description="Disordered" evidence="1">
    <location>
        <begin position="2710"/>
        <end position="2999"/>
    </location>
</feature>
<feature type="compositionally biased region" description="Basic and acidic residues" evidence="1">
    <location>
        <begin position="538"/>
        <end position="560"/>
    </location>
</feature>
<feature type="compositionally biased region" description="Basic and acidic residues" evidence="1">
    <location>
        <begin position="672"/>
        <end position="718"/>
    </location>
</feature>
<reference evidence="3 4" key="1">
    <citation type="submission" date="2023-09" db="EMBL/GenBank/DDBJ databases">
        <title>Genomes of two closely related lineages of the louse Polyplax serrata with different host specificities.</title>
        <authorList>
            <person name="Martinu J."/>
            <person name="Tarabai H."/>
            <person name="Stefka J."/>
            <person name="Hypsa V."/>
        </authorList>
    </citation>
    <scope>NUCLEOTIDE SEQUENCE [LARGE SCALE GENOMIC DNA]</scope>
    <source>
        <strain evidence="3">98ZLc_SE</strain>
    </source>
</reference>
<feature type="compositionally biased region" description="Basic and acidic residues" evidence="1">
    <location>
        <begin position="888"/>
        <end position="910"/>
    </location>
</feature>
<evidence type="ECO:0000256" key="2">
    <source>
        <dbReference type="SAM" id="Phobius"/>
    </source>
</evidence>
<feature type="compositionally biased region" description="Basic and acidic residues" evidence="1">
    <location>
        <begin position="3124"/>
        <end position="3136"/>
    </location>
</feature>
<feature type="compositionally biased region" description="Basic and acidic residues" evidence="1">
    <location>
        <begin position="1044"/>
        <end position="1056"/>
    </location>
</feature>
<organism evidence="3 4">
    <name type="scientific">Polyplax serrata</name>
    <name type="common">Common mouse louse</name>
    <dbReference type="NCBI Taxonomy" id="468196"/>
    <lineage>
        <taxon>Eukaryota</taxon>
        <taxon>Metazoa</taxon>
        <taxon>Ecdysozoa</taxon>
        <taxon>Arthropoda</taxon>
        <taxon>Hexapoda</taxon>
        <taxon>Insecta</taxon>
        <taxon>Pterygota</taxon>
        <taxon>Neoptera</taxon>
        <taxon>Paraneoptera</taxon>
        <taxon>Psocodea</taxon>
        <taxon>Troctomorpha</taxon>
        <taxon>Phthiraptera</taxon>
        <taxon>Anoplura</taxon>
        <taxon>Polyplacidae</taxon>
        <taxon>Polyplax</taxon>
    </lineage>
</organism>
<feature type="compositionally biased region" description="Basic and acidic residues" evidence="1">
    <location>
        <begin position="730"/>
        <end position="750"/>
    </location>
</feature>
<feature type="compositionally biased region" description="Basic and acidic residues" evidence="1">
    <location>
        <begin position="2934"/>
        <end position="2946"/>
    </location>
</feature>
<keyword evidence="4" id="KW-1185">Reference proteome</keyword>
<feature type="region of interest" description="Disordered" evidence="1">
    <location>
        <begin position="2554"/>
        <end position="2606"/>
    </location>
</feature>
<keyword evidence="2" id="KW-0472">Membrane</keyword>
<feature type="compositionally biased region" description="Basic and acidic residues" evidence="1">
    <location>
        <begin position="959"/>
        <end position="985"/>
    </location>
</feature>
<feature type="compositionally biased region" description="Basic and acidic residues" evidence="1">
    <location>
        <begin position="587"/>
        <end position="620"/>
    </location>
</feature>
<feature type="compositionally biased region" description="Basic and acidic residues" evidence="1">
    <location>
        <begin position="2790"/>
        <end position="2808"/>
    </location>
</feature>
<feature type="region of interest" description="Disordered" evidence="1">
    <location>
        <begin position="1"/>
        <end position="23"/>
    </location>
</feature>
<feature type="compositionally biased region" description="Basic and acidic residues" evidence="1">
    <location>
        <begin position="1508"/>
        <end position="1567"/>
    </location>
</feature>
<keyword evidence="2" id="KW-0812">Transmembrane</keyword>
<accession>A0ABR1BE37</accession>
<feature type="compositionally biased region" description="Basic and acidic residues" evidence="1">
    <location>
        <begin position="1163"/>
        <end position="1249"/>
    </location>
</feature>
<feature type="region of interest" description="Disordered" evidence="1">
    <location>
        <begin position="2087"/>
        <end position="2443"/>
    </location>
</feature>
<feature type="compositionally biased region" description="Basic and acidic residues" evidence="1">
    <location>
        <begin position="2871"/>
        <end position="2926"/>
    </location>
</feature>
<feature type="compositionally biased region" description="Basic and acidic residues" evidence="1">
    <location>
        <begin position="1723"/>
        <end position="1840"/>
    </location>
</feature>
<feature type="region of interest" description="Disordered" evidence="1">
    <location>
        <begin position="1373"/>
        <end position="1611"/>
    </location>
</feature>
<feature type="compositionally biased region" description="Basic residues" evidence="1">
    <location>
        <begin position="660"/>
        <end position="671"/>
    </location>
</feature>
<dbReference type="Proteomes" id="UP001359485">
    <property type="component" value="Unassembled WGS sequence"/>
</dbReference>
<feature type="compositionally biased region" description="Basic and acidic residues" evidence="1">
    <location>
        <begin position="1686"/>
        <end position="1695"/>
    </location>
</feature>
<feature type="compositionally biased region" description="Basic and acidic residues" evidence="1">
    <location>
        <begin position="2419"/>
        <end position="2443"/>
    </location>
</feature>
<feature type="compositionally biased region" description="Polar residues" evidence="1">
    <location>
        <begin position="2508"/>
        <end position="2519"/>
    </location>
</feature>
<feature type="compositionally biased region" description="Basic and acidic residues" evidence="1">
    <location>
        <begin position="1454"/>
        <end position="1472"/>
    </location>
</feature>
<feature type="region of interest" description="Disordered" evidence="1">
    <location>
        <begin position="883"/>
        <end position="936"/>
    </location>
</feature>
<feature type="compositionally biased region" description="Basic and acidic residues" evidence="1">
    <location>
        <begin position="2034"/>
        <end position="2055"/>
    </location>
</feature>
<feature type="compositionally biased region" description="Basic and acidic residues" evidence="1">
    <location>
        <begin position="1916"/>
        <end position="1973"/>
    </location>
</feature>
<feature type="region of interest" description="Disordered" evidence="1">
    <location>
        <begin position="3013"/>
        <end position="3137"/>
    </location>
</feature>
<feature type="compositionally biased region" description="Basic and acidic residues" evidence="1">
    <location>
        <begin position="2192"/>
        <end position="2202"/>
    </location>
</feature>
<feature type="compositionally biased region" description="Basic and acidic residues" evidence="1">
    <location>
        <begin position="351"/>
        <end position="390"/>
    </location>
</feature>
<feature type="compositionally biased region" description="Basic and acidic residues" evidence="1">
    <location>
        <begin position="2851"/>
        <end position="2862"/>
    </location>
</feature>
<feature type="compositionally biased region" description="Basic and acidic residues" evidence="1">
    <location>
        <begin position="307"/>
        <end position="341"/>
    </location>
</feature>